<evidence type="ECO:0000256" key="1">
    <source>
        <dbReference type="SAM" id="MobiDB-lite"/>
    </source>
</evidence>
<dbReference type="AlphaFoldDB" id="A0A2J6S3Q3"/>
<dbReference type="OrthoDB" id="252020at2759"/>
<feature type="compositionally biased region" description="Basic and acidic residues" evidence="1">
    <location>
        <begin position="358"/>
        <end position="370"/>
    </location>
</feature>
<protein>
    <submittedName>
        <fullName evidence="2">Uncharacterized protein</fullName>
    </submittedName>
</protein>
<feature type="compositionally biased region" description="Polar residues" evidence="1">
    <location>
        <begin position="238"/>
        <end position="247"/>
    </location>
</feature>
<dbReference type="InterPro" id="IPR028018">
    <property type="entry name" value="DUF4646"/>
</dbReference>
<accession>A0A2J6S3Q3</accession>
<dbReference type="Pfam" id="PF15496">
    <property type="entry name" value="DUF4646"/>
    <property type="match status" value="1"/>
</dbReference>
<feature type="compositionally biased region" description="Polar residues" evidence="1">
    <location>
        <begin position="303"/>
        <end position="316"/>
    </location>
</feature>
<gene>
    <name evidence="2" type="ORF">L207DRAFT_524775</name>
</gene>
<feature type="compositionally biased region" description="Low complexity" evidence="1">
    <location>
        <begin position="248"/>
        <end position="263"/>
    </location>
</feature>
<name>A0A2J6S3Q3_HYAVF</name>
<keyword evidence="3" id="KW-1185">Reference proteome</keyword>
<evidence type="ECO:0000313" key="3">
    <source>
        <dbReference type="Proteomes" id="UP000235786"/>
    </source>
</evidence>
<feature type="region of interest" description="Disordered" evidence="1">
    <location>
        <begin position="1"/>
        <end position="42"/>
    </location>
</feature>
<dbReference type="Proteomes" id="UP000235786">
    <property type="component" value="Unassembled WGS sequence"/>
</dbReference>
<dbReference type="EMBL" id="KZ613940">
    <property type="protein sequence ID" value="PMD45406.1"/>
    <property type="molecule type" value="Genomic_DNA"/>
</dbReference>
<proteinExistence type="predicted"/>
<feature type="compositionally biased region" description="Polar residues" evidence="1">
    <location>
        <begin position="23"/>
        <end position="38"/>
    </location>
</feature>
<evidence type="ECO:0000313" key="2">
    <source>
        <dbReference type="EMBL" id="PMD45406.1"/>
    </source>
</evidence>
<feature type="region of interest" description="Disordered" evidence="1">
    <location>
        <begin position="238"/>
        <end position="267"/>
    </location>
</feature>
<reference evidence="2 3" key="1">
    <citation type="submission" date="2016-04" db="EMBL/GenBank/DDBJ databases">
        <title>A degradative enzymes factory behind the ericoid mycorrhizal symbiosis.</title>
        <authorList>
            <consortium name="DOE Joint Genome Institute"/>
            <person name="Martino E."/>
            <person name="Morin E."/>
            <person name="Grelet G."/>
            <person name="Kuo A."/>
            <person name="Kohler A."/>
            <person name="Daghino S."/>
            <person name="Barry K."/>
            <person name="Choi C."/>
            <person name="Cichocki N."/>
            <person name="Clum A."/>
            <person name="Copeland A."/>
            <person name="Hainaut M."/>
            <person name="Haridas S."/>
            <person name="Labutti K."/>
            <person name="Lindquist E."/>
            <person name="Lipzen A."/>
            <person name="Khouja H.-R."/>
            <person name="Murat C."/>
            <person name="Ohm R."/>
            <person name="Olson A."/>
            <person name="Spatafora J."/>
            <person name="Veneault-Fourrey C."/>
            <person name="Henrissat B."/>
            <person name="Grigoriev I."/>
            <person name="Martin F."/>
            <person name="Perotto S."/>
        </authorList>
    </citation>
    <scope>NUCLEOTIDE SEQUENCE [LARGE SCALE GENOMIC DNA]</scope>
    <source>
        <strain evidence="2 3">F</strain>
    </source>
</reference>
<organism evidence="2 3">
    <name type="scientific">Hyaloscypha variabilis (strain UAMH 11265 / GT02V1 / F)</name>
    <name type="common">Meliniomyces variabilis</name>
    <dbReference type="NCBI Taxonomy" id="1149755"/>
    <lineage>
        <taxon>Eukaryota</taxon>
        <taxon>Fungi</taxon>
        <taxon>Dikarya</taxon>
        <taxon>Ascomycota</taxon>
        <taxon>Pezizomycotina</taxon>
        <taxon>Leotiomycetes</taxon>
        <taxon>Helotiales</taxon>
        <taxon>Hyaloscyphaceae</taxon>
        <taxon>Hyaloscypha</taxon>
        <taxon>Hyaloscypha variabilis</taxon>
    </lineage>
</organism>
<feature type="region of interest" description="Disordered" evidence="1">
    <location>
        <begin position="301"/>
        <end position="370"/>
    </location>
</feature>
<sequence>MQAPPGRGLNPQYPTQFAPVELPSQQSYQGAGNPSGPANTGFRHELAEQTTPQIAQQISQRGTPLSFPAFTIPTVSDSLSSGFPYTQHLAQFRVTRDQWHQFSTEVVNAAKLSFSEDAAAWATGVGTGAASSAFLLVFGPAVGYYTGKSVHKKAVIKKVREQLAQDGVLRNVLRTWNEGAFRERGIQVWLEAPHDDSAVDINLDMSRREKEERKLARSFKIIVQPDDPSCAPLGMSLGSGQSPVSPISQQGQWSAASSPSQASVKPYMGPVQQAQGGWGNQQPQGYSGKPMVQELPGAYSQPYGASSPQGWRNQQYFPPDGKQMGMVQELPGSGPFIAELDAGDGTFQSPPEAPPKVPPKDHDVKEHSFG</sequence>